<dbReference type="RefSeq" id="WP_212014254.1">
    <property type="nucleotide sequence ID" value="NZ_JAAFYZ010000114.1"/>
</dbReference>
<accession>A0ABS5KXM1</accession>
<gene>
    <name evidence="13" type="ORF">KGQ19_28270</name>
</gene>
<evidence type="ECO:0000313" key="14">
    <source>
        <dbReference type="Proteomes" id="UP000730482"/>
    </source>
</evidence>
<evidence type="ECO:0000256" key="8">
    <source>
        <dbReference type="ARBA" id="ARBA00023049"/>
    </source>
</evidence>
<reference evidence="13 14" key="1">
    <citation type="submission" date="2020-02" db="EMBL/GenBank/DDBJ databases">
        <title>Acidophilic actinobacteria isolated from forest soil.</title>
        <authorList>
            <person name="Golinska P."/>
        </authorList>
    </citation>
    <scope>NUCLEOTIDE SEQUENCE [LARGE SCALE GENOMIC DNA]</scope>
    <source>
        <strain evidence="13 14">NL8</strain>
    </source>
</reference>
<dbReference type="PANTHER" id="PTHR43221">
    <property type="entry name" value="PROTEASE HTPX"/>
    <property type="match status" value="1"/>
</dbReference>
<feature type="region of interest" description="Disordered" evidence="11">
    <location>
        <begin position="338"/>
        <end position="361"/>
    </location>
</feature>
<feature type="region of interest" description="Disordered" evidence="11">
    <location>
        <begin position="281"/>
        <end position="300"/>
    </location>
</feature>
<evidence type="ECO:0000313" key="13">
    <source>
        <dbReference type="EMBL" id="MBS2550774.1"/>
    </source>
</evidence>
<dbReference type="Proteomes" id="UP000730482">
    <property type="component" value="Unassembled WGS sequence"/>
</dbReference>
<keyword evidence="14" id="KW-1185">Reference proteome</keyword>
<dbReference type="InterPro" id="IPR001915">
    <property type="entry name" value="Peptidase_M48"/>
</dbReference>
<evidence type="ECO:0000256" key="2">
    <source>
        <dbReference type="ARBA" id="ARBA00022670"/>
    </source>
</evidence>
<comment type="similarity">
    <text evidence="10">Belongs to the peptidase M48 family.</text>
</comment>
<dbReference type="PANTHER" id="PTHR43221:SF3">
    <property type="entry name" value="SLL1280 PROTEIN"/>
    <property type="match status" value="1"/>
</dbReference>
<evidence type="ECO:0000256" key="3">
    <source>
        <dbReference type="ARBA" id="ARBA00022692"/>
    </source>
</evidence>
<dbReference type="Pfam" id="PF01435">
    <property type="entry name" value="Peptidase_M48"/>
    <property type="match status" value="1"/>
</dbReference>
<feature type="region of interest" description="Disordered" evidence="11">
    <location>
        <begin position="1"/>
        <end position="23"/>
    </location>
</feature>
<comment type="caution">
    <text evidence="13">The sequence shown here is derived from an EMBL/GenBank/DDBJ whole genome shotgun (WGS) entry which is preliminary data.</text>
</comment>
<evidence type="ECO:0000256" key="11">
    <source>
        <dbReference type="SAM" id="MobiDB-lite"/>
    </source>
</evidence>
<keyword evidence="6 10" id="KW-0862">Zinc</keyword>
<keyword evidence="8 10" id="KW-0482">Metalloprotease</keyword>
<organism evidence="13 14">
    <name type="scientific">Catenulispora pinistramenti</name>
    <dbReference type="NCBI Taxonomy" id="2705254"/>
    <lineage>
        <taxon>Bacteria</taxon>
        <taxon>Bacillati</taxon>
        <taxon>Actinomycetota</taxon>
        <taxon>Actinomycetes</taxon>
        <taxon>Catenulisporales</taxon>
        <taxon>Catenulisporaceae</taxon>
        <taxon>Catenulispora</taxon>
    </lineage>
</organism>
<feature type="compositionally biased region" description="Acidic residues" evidence="11">
    <location>
        <begin position="351"/>
        <end position="361"/>
    </location>
</feature>
<feature type="domain" description="Peptidase M48" evidence="12">
    <location>
        <begin position="74"/>
        <end position="269"/>
    </location>
</feature>
<keyword evidence="1" id="KW-1003">Cell membrane</keyword>
<sequence length="361" mass="40723">MPERDGSENTPERSRQRFPGISSRAYEHPADRTALVALRKIDGFDMLLRKLSGFIDERKIRLSLLADGVKVGDLQFPRLQTMLQDAVDVLDIGFMPEMYVVQNPIPNAFTIGMERPTIVLTTGLYELMDEEEMRFVVGHEAGHVLSGHAVYRTMLFWLTNFATKLSWMPIGKWGIDMFINALLEWFRKAELSCDRAGLLVEQDLDAAMRSLMKLAGGSHLAEMNPIAFLDQAREHEGGGGLRESILKIMSLRERTHPYTSIRALELTRWVESGDYQRILGGTYPRREDDPQASVREEAKAAANQYKENFEKTTDPLLTKVRGFADEVAGVGSRIGETMYRKWGPNRGPDGVPDEDGDEDGI</sequence>
<keyword evidence="2 10" id="KW-0645">Protease</keyword>
<dbReference type="Gene3D" id="3.30.2010.10">
    <property type="entry name" value="Metalloproteases ('zincins'), catalytic domain"/>
    <property type="match status" value="1"/>
</dbReference>
<name>A0ABS5KXM1_9ACTN</name>
<evidence type="ECO:0000256" key="6">
    <source>
        <dbReference type="ARBA" id="ARBA00022833"/>
    </source>
</evidence>
<evidence type="ECO:0000256" key="4">
    <source>
        <dbReference type="ARBA" id="ARBA00022723"/>
    </source>
</evidence>
<evidence type="ECO:0000259" key="12">
    <source>
        <dbReference type="Pfam" id="PF01435"/>
    </source>
</evidence>
<evidence type="ECO:0000256" key="9">
    <source>
        <dbReference type="ARBA" id="ARBA00023136"/>
    </source>
</evidence>
<keyword evidence="7" id="KW-1133">Transmembrane helix</keyword>
<feature type="compositionally biased region" description="Basic and acidic residues" evidence="11">
    <location>
        <begin position="1"/>
        <end position="15"/>
    </location>
</feature>
<dbReference type="CDD" id="cd07325">
    <property type="entry name" value="M48_Ste24p_like"/>
    <property type="match status" value="1"/>
</dbReference>
<protein>
    <submittedName>
        <fullName evidence="13">M48 family metallopeptidase</fullName>
    </submittedName>
</protein>
<keyword evidence="4" id="KW-0479">Metal-binding</keyword>
<keyword evidence="5 10" id="KW-0378">Hydrolase</keyword>
<evidence type="ECO:0000256" key="1">
    <source>
        <dbReference type="ARBA" id="ARBA00022475"/>
    </source>
</evidence>
<feature type="compositionally biased region" description="Basic and acidic residues" evidence="11">
    <location>
        <begin position="284"/>
        <end position="299"/>
    </location>
</feature>
<dbReference type="InterPro" id="IPR050083">
    <property type="entry name" value="HtpX_protease"/>
</dbReference>
<evidence type="ECO:0000256" key="5">
    <source>
        <dbReference type="ARBA" id="ARBA00022801"/>
    </source>
</evidence>
<evidence type="ECO:0000256" key="10">
    <source>
        <dbReference type="RuleBase" id="RU003983"/>
    </source>
</evidence>
<keyword evidence="3" id="KW-0812">Transmembrane</keyword>
<proteinExistence type="inferred from homology"/>
<keyword evidence="9" id="KW-0472">Membrane</keyword>
<evidence type="ECO:0000256" key="7">
    <source>
        <dbReference type="ARBA" id="ARBA00022989"/>
    </source>
</evidence>
<comment type="cofactor">
    <cofactor evidence="10">
        <name>Zn(2+)</name>
        <dbReference type="ChEBI" id="CHEBI:29105"/>
    </cofactor>
    <text evidence="10">Binds 1 zinc ion per subunit.</text>
</comment>
<dbReference type="EMBL" id="JAAFYZ010000114">
    <property type="protein sequence ID" value="MBS2550774.1"/>
    <property type="molecule type" value="Genomic_DNA"/>
</dbReference>